<evidence type="ECO:0000313" key="1">
    <source>
        <dbReference type="EMBL" id="HGU42505.1"/>
    </source>
</evidence>
<name>A0A7C4VWB4_FERPE</name>
<dbReference type="InterPro" id="IPR011335">
    <property type="entry name" value="Restrct_endonuc-II-like"/>
</dbReference>
<dbReference type="Pfam" id="PF08011">
    <property type="entry name" value="PDDEXK_9"/>
    <property type="match status" value="1"/>
</dbReference>
<evidence type="ECO:0008006" key="2">
    <source>
        <dbReference type="Google" id="ProtNLM"/>
    </source>
</evidence>
<organism evidence="1">
    <name type="scientific">Fervidobacterium pennivorans</name>
    <dbReference type="NCBI Taxonomy" id="93466"/>
    <lineage>
        <taxon>Bacteria</taxon>
        <taxon>Thermotogati</taxon>
        <taxon>Thermotogota</taxon>
        <taxon>Thermotogae</taxon>
        <taxon>Thermotogales</taxon>
        <taxon>Fervidobacteriaceae</taxon>
        <taxon>Fervidobacterium</taxon>
    </lineage>
</organism>
<dbReference type="SUPFAM" id="SSF52980">
    <property type="entry name" value="Restriction endonuclease-like"/>
    <property type="match status" value="1"/>
</dbReference>
<accession>A0A7C4VWB4</accession>
<dbReference type="InterPro" id="IPR012547">
    <property type="entry name" value="PDDEXK_9"/>
</dbReference>
<gene>
    <name evidence="1" type="ORF">ENT72_06295</name>
</gene>
<dbReference type="EMBL" id="DSZT01000199">
    <property type="protein sequence ID" value="HGU42505.1"/>
    <property type="molecule type" value="Genomic_DNA"/>
</dbReference>
<protein>
    <recommendedName>
        <fullName evidence="2">PD-(D/E)XK nuclease superfamily protein</fullName>
    </recommendedName>
</protein>
<dbReference type="AlphaFoldDB" id="A0A7C4VWB4"/>
<comment type="caution">
    <text evidence="1">The sequence shown here is derived from an EMBL/GenBank/DDBJ whole genome shotgun (WGS) entry which is preliminary data.</text>
</comment>
<reference evidence="1" key="1">
    <citation type="journal article" date="2020" name="mSystems">
        <title>Genome- and Community-Level Interaction Insights into Carbon Utilization and Element Cycling Functions of Hydrothermarchaeota in Hydrothermal Sediment.</title>
        <authorList>
            <person name="Zhou Z."/>
            <person name="Liu Y."/>
            <person name="Xu W."/>
            <person name="Pan J."/>
            <person name="Luo Z.H."/>
            <person name="Li M."/>
        </authorList>
    </citation>
    <scope>NUCLEOTIDE SEQUENCE [LARGE SCALE GENOMIC DNA]</scope>
    <source>
        <strain evidence="1">SpSt-604</strain>
    </source>
</reference>
<sequence>MVSLFESTGVNVVSEEESAKGRADVVVKYNGLVYVIEIKVDKSAKEALEQIKAKGYHEPYKGKEVYLIGVNISSETGKIEEFTYEKV</sequence>
<proteinExistence type="predicted"/>